<evidence type="ECO:0000259" key="7">
    <source>
        <dbReference type="Pfam" id="PF04542"/>
    </source>
</evidence>
<evidence type="ECO:0000256" key="4">
    <source>
        <dbReference type="ARBA" id="ARBA00023125"/>
    </source>
</evidence>
<keyword evidence="5" id="KW-0804">Transcription</keyword>
<evidence type="ECO:0000256" key="2">
    <source>
        <dbReference type="ARBA" id="ARBA00023015"/>
    </source>
</evidence>
<dbReference type="Gene3D" id="1.10.1740.10">
    <property type="match status" value="1"/>
</dbReference>
<feature type="domain" description="RNA polymerase sigma-70 region 2" evidence="7">
    <location>
        <begin position="45"/>
        <end position="112"/>
    </location>
</feature>
<keyword evidence="4" id="KW-0238">DNA-binding</keyword>
<evidence type="ECO:0000259" key="8">
    <source>
        <dbReference type="Pfam" id="PF08281"/>
    </source>
</evidence>
<dbReference type="InterPro" id="IPR014284">
    <property type="entry name" value="RNA_pol_sigma-70_dom"/>
</dbReference>
<dbReference type="EMBL" id="CAFBNL010000005">
    <property type="protein sequence ID" value="CAB4942770.1"/>
    <property type="molecule type" value="Genomic_DNA"/>
</dbReference>
<dbReference type="SUPFAM" id="SSF88946">
    <property type="entry name" value="Sigma2 domain of RNA polymerase sigma factors"/>
    <property type="match status" value="1"/>
</dbReference>
<evidence type="ECO:0000256" key="3">
    <source>
        <dbReference type="ARBA" id="ARBA00023082"/>
    </source>
</evidence>
<organism evidence="9">
    <name type="scientific">freshwater metagenome</name>
    <dbReference type="NCBI Taxonomy" id="449393"/>
    <lineage>
        <taxon>unclassified sequences</taxon>
        <taxon>metagenomes</taxon>
        <taxon>ecological metagenomes</taxon>
    </lineage>
</organism>
<dbReference type="GO" id="GO:0006352">
    <property type="term" value="P:DNA-templated transcription initiation"/>
    <property type="evidence" value="ECO:0007669"/>
    <property type="project" value="InterPro"/>
</dbReference>
<evidence type="ECO:0000256" key="1">
    <source>
        <dbReference type="ARBA" id="ARBA00010641"/>
    </source>
</evidence>
<dbReference type="CDD" id="cd06171">
    <property type="entry name" value="Sigma70_r4"/>
    <property type="match status" value="1"/>
</dbReference>
<evidence type="ECO:0000256" key="6">
    <source>
        <dbReference type="SAM" id="MobiDB-lite"/>
    </source>
</evidence>
<feature type="region of interest" description="Disordered" evidence="6">
    <location>
        <begin position="1"/>
        <end position="22"/>
    </location>
</feature>
<dbReference type="GO" id="GO:0003677">
    <property type="term" value="F:DNA binding"/>
    <property type="evidence" value="ECO:0007669"/>
    <property type="project" value="UniProtKB-KW"/>
</dbReference>
<dbReference type="InterPro" id="IPR036388">
    <property type="entry name" value="WH-like_DNA-bd_sf"/>
</dbReference>
<dbReference type="AlphaFoldDB" id="A0A6J7JH72"/>
<gene>
    <name evidence="9" type="ORF">UFOPK3789_00185</name>
</gene>
<comment type="similarity">
    <text evidence="1">Belongs to the sigma-70 factor family. ECF subfamily.</text>
</comment>
<evidence type="ECO:0000313" key="9">
    <source>
        <dbReference type="EMBL" id="CAB4942770.1"/>
    </source>
</evidence>
<dbReference type="GO" id="GO:0016987">
    <property type="term" value="F:sigma factor activity"/>
    <property type="evidence" value="ECO:0007669"/>
    <property type="project" value="UniProtKB-KW"/>
</dbReference>
<dbReference type="InterPro" id="IPR013325">
    <property type="entry name" value="RNA_pol_sigma_r2"/>
</dbReference>
<sequence>MAPRHAASGLEPLGVGPGAKSQHECPRVAVTSRAVANQEDFEVLAMQYAGEIYAHALRLTSDKADAEDLVQETFLKGYRGFAGFESGSNLRAWLYRIATNSYINGYRAKKRRPETRDIDSMGEWALHQRIGGLEKAASDVTPESIVMESITDAAVKAALDALPDDFKQPVLLADVDGFSYREIAEILDIPIGTVMSRLSRGRKRLEVALFSLAVERGLVEPNPEPESVSV</sequence>
<accession>A0A6J7JH72</accession>
<dbReference type="InterPro" id="IPR013324">
    <property type="entry name" value="RNA_pol_sigma_r3/r4-like"/>
</dbReference>
<keyword evidence="2" id="KW-0805">Transcription regulation</keyword>
<dbReference type="PROSITE" id="PS01063">
    <property type="entry name" value="SIGMA70_ECF"/>
    <property type="match status" value="1"/>
</dbReference>
<keyword evidence="3" id="KW-0731">Sigma factor</keyword>
<name>A0A6J7JH72_9ZZZZ</name>
<dbReference type="SUPFAM" id="SSF88659">
    <property type="entry name" value="Sigma3 and sigma4 domains of RNA polymerase sigma factors"/>
    <property type="match status" value="1"/>
</dbReference>
<proteinExistence type="inferred from homology"/>
<dbReference type="Pfam" id="PF08281">
    <property type="entry name" value="Sigma70_r4_2"/>
    <property type="match status" value="1"/>
</dbReference>
<dbReference type="Pfam" id="PF04542">
    <property type="entry name" value="Sigma70_r2"/>
    <property type="match status" value="1"/>
</dbReference>
<dbReference type="InterPro" id="IPR013249">
    <property type="entry name" value="RNA_pol_sigma70_r4_t2"/>
</dbReference>
<dbReference type="PANTHER" id="PTHR43133:SF59">
    <property type="entry name" value="ECF RNA POLYMERASE SIGMA FACTOR SIGR"/>
    <property type="match status" value="1"/>
</dbReference>
<dbReference type="PANTHER" id="PTHR43133">
    <property type="entry name" value="RNA POLYMERASE ECF-TYPE SIGMA FACTO"/>
    <property type="match status" value="1"/>
</dbReference>
<dbReference type="Gene3D" id="1.10.10.10">
    <property type="entry name" value="Winged helix-like DNA-binding domain superfamily/Winged helix DNA-binding domain"/>
    <property type="match status" value="1"/>
</dbReference>
<feature type="domain" description="RNA polymerase sigma factor 70 region 4 type 2" evidence="8">
    <location>
        <begin position="154"/>
        <end position="205"/>
    </location>
</feature>
<dbReference type="InterPro" id="IPR000838">
    <property type="entry name" value="RNA_pol_sigma70_ECF_CS"/>
</dbReference>
<reference evidence="9" key="1">
    <citation type="submission" date="2020-05" db="EMBL/GenBank/DDBJ databases">
        <authorList>
            <person name="Chiriac C."/>
            <person name="Salcher M."/>
            <person name="Ghai R."/>
            <person name="Kavagutti S V."/>
        </authorList>
    </citation>
    <scope>NUCLEOTIDE SEQUENCE</scope>
</reference>
<dbReference type="NCBIfam" id="TIGR02937">
    <property type="entry name" value="sigma70-ECF"/>
    <property type="match status" value="1"/>
</dbReference>
<protein>
    <submittedName>
        <fullName evidence="9">Unannotated protein</fullName>
    </submittedName>
</protein>
<dbReference type="InterPro" id="IPR039425">
    <property type="entry name" value="RNA_pol_sigma-70-like"/>
</dbReference>
<evidence type="ECO:0000256" key="5">
    <source>
        <dbReference type="ARBA" id="ARBA00023163"/>
    </source>
</evidence>
<dbReference type="InterPro" id="IPR007627">
    <property type="entry name" value="RNA_pol_sigma70_r2"/>
</dbReference>